<evidence type="ECO:0000313" key="3">
    <source>
        <dbReference type="Proteomes" id="UP000563151"/>
    </source>
</evidence>
<dbReference type="RefSeq" id="WP_035150242.1">
    <property type="nucleotide sequence ID" value="NZ_JAAZWO010000021.1"/>
</dbReference>
<feature type="transmembrane region" description="Helical" evidence="1">
    <location>
        <begin position="7"/>
        <end position="25"/>
    </location>
</feature>
<name>A0A923E9G1_CLOTT</name>
<keyword evidence="1" id="KW-0812">Transmembrane</keyword>
<dbReference type="AlphaFoldDB" id="A0A923E9G1"/>
<comment type="caution">
    <text evidence="2">The sequence shown here is derived from an EMBL/GenBank/DDBJ whole genome shotgun (WGS) entry which is preliminary data.</text>
</comment>
<dbReference type="Proteomes" id="UP000563151">
    <property type="component" value="Unassembled WGS sequence"/>
</dbReference>
<accession>A0A923E9G1</accession>
<sequence>MKKRGVVIILSFIMIFIIPLTIFQGCSLQNFSVTDKIVSPKNKLIPINGVWEIEKYKIINSGSNKYYDEENKPENALGKKAAFNRRYAVFNEEVCQNPQYKIREVDAKYYFFYTYKVNLKELDIDTEKLEVVSITSEGKLFYDFIKLNEEELLVYSDKVFYYLKKVSDKTEDVLNKKNINKLEETKKMNLSKHDTTLRSGVLIGLRSVAPLNYKNSLGEIYENRTIFYRTLWIASKNRELHPVLETPDLFVPRMSGFWWLGIDRQNDNSKYAIDNIFAFPIGNEKIDIRMYTNDKVSRRILFVGNDYVATEYKISSNFSDNEGKSFLQVLPMDNVVEGKGIKISDVAGENGKNALKNSAYAFLSSQNKDLVKRLEKEPKEESFTLVRKNGHWIMKGRLNSNSNEDLAYGDFNINIVPPSKILNYDSFSLSWNDVKGRVPDAKDAYTSPNKDIAIIISANFIYVYEIRNGQLGSKQIKKIPLHEGESVVMSEWATGDYVERWEKTLKSNKVLIVDK</sequence>
<keyword evidence="1" id="KW-1133">Transmembrane helix</keyword>
<keyword evidence="3" id="KW-1185">Reference proteome</keyword>
<protein>
    <recommendedName>
        <fullName evidence="4">Lipoprotein</fullName>
    </recommendedName>
</protein>
<evidence type="ECO:0000313" key="2">
    <source>
        <dbReference type="EMBL" id="MBC2399062.1"/>
    </source>
</evidence>
<organism evidence="2 3">
    <name type="scientific">Clostridium tetanomorphum</name>
    <dbReference type="NCBI Taxonomy" id="1553"/>
    <lineage>
        <taxon>Bacteria</taxon>
        <taxon>Bacillati</taxon>
        <taxon>Bacillota</taxon>
        <taxon>Clostridia</taxon>
        <taxon>Eubacteriales</taxon>
        <taxon>Clostridiaceae</taxon>
        <taxon>Clostridium</taxon>
    </lineage>
</organism>
<reference evidence="2 3" key="1">
    <citation type="submission" date="2020-04" db="EMBL/GenBank/DDBJ databases">
        <title>Genomic insights into acetone-butanol-ethanol (ABE) fermentation by sequencing solventogenic clostridia strains.</title>
        <authorList>
            <person name="Brown S."/>
        </authorList>
    </citation>
    <scope>NUCLEOTIDE SEQUENCE [LARGE SCALE GENOMIC DNA]</scope>
    <source>
        <strain evidence="2 3">DJ011</strain>
    </source>
</reference>
<dbReference type="PROSITE" id="PS51257">
    <property type="entry name" value="PROKAR_LIPOPROTEIN"/>
    <property type="match status" value="1"/>
</dbReference>
<evidence type="ECO:0008006" key="4">
    <source>
        <dbReference type="Google" id="ProtNLM"/>
    </source>
</evidence>
<proteinExistence type="predicted"/>
<gene>
    <name evidence="2" type="ORF">HGG79_14955</name>
</gene>
<keyword evidence="1" id="KW-0472">Membrane</keyword>
<evidence type="ECO:0000256" key="1">
    <source>
        <dbReference type="SAM" id="Phobius"/>
    </source>
</evidence>
<dbReference type="EMBL" id="JAAZWO010000021">
    <property type="protein sequence ID" value="MBC2399062.1"/>
    <property type="molecule type" value="Genomic_DNA"/>
</dbReference>